<dbReference type="InterPro" id="IPR002347">
    <property type="entry name" value="SDR_fam"/>
</dbReference>
<dbReference type="SUPFAM" id="SSF51735">
    <property type="entry name" value="NAD(P)-binding Rossmann-fold domains"/>
    <property type="match status" value="1"/>
</dbReference>
<name>A0AA42S788_9BURK</name>
<evidence type="ECO:0000256" key="2">
    <source>
        <dbReference type="RuleBase" id="RU000363"/>
    </source>
</evidence>
<sequence>METVLLTGAASGIGRATAWRLARLGHRCVLVDRNAEALEGLLAELRAGGSGALATNNEPGAADALGAVVMGGGVLGAKGSGVRAAVVSGSLPAAPATEHIARVADLTDPNQINALADDMPPLDAIINNAGMTDASNLPVVEQADLEWQRLLDLNLHAPPRLLRALQGRLTPHARIVNVASGAGLHAIPMRGAYSPSKAGLIAQTQALARARPDLCVSVLCPGFVQTELVDGLIASGRLDPVRAVAKIPLGRLARPEELACALAFLASPDAAPLSGGRLSVDGGSSVFGGSQAYAPNAIAPVPCDTPLALTVHGDWPVRGDTQAHEHEREHKHGYEHEQEHGQEHEQARDGYPAVIDTTVLASPPGDRLAAVLAAARRHGMGGMDGKPSSLTLLLPRTEQADWEHAGDDAAARMLIATLACEWGPRARRINAVEVASLQPDPALWPLLRFVAGAQAQYLTGQTLCTR</sequence>
<dbReference type="RefSeq" id="WP_279996997.1">
    <property type="nucleotide sequence ID" value="NZ_JAOCDZ010000024.1"/>
</dbReference>
<organism evidence="4 5">
    <name type="scientific">Achromobacter spanius</name>
    <dbReference type="NCBI Taxonomy" id="217203"/>
    <lineage>
        <taxon>Bacteria</taxon>
        <taxon>Pseudomonadati</taxon>
        <taxon>Pseudomonadota</taxon>
        <taxon>Betaproteobacteria</taxon>
        <taxon>Burkholderiales</taxon>
        <taxon>Alcaligenaceae</taxon>
        <taxon>Achromobacter</taxon>
    </lineage>
</organism>
<dbReference type="InterPro" id="IPR036291">
    <property type="entry name" value="NAD(P)-bd_dom_sf"/>
</dbReference>
<evidence type="ECO:0000313" key="4">
    <source>
        <dbReference type="EMBL" id="MDH0739316.1"/>
    </source>
</evidence>
<dbReference type="PRINTS" id="PR00081">
    <property type="entry name" value="GDHRDH"/>
</dbReference>
<dbReference type="Pfam" id="PF13561">
    <property type="entry name" value="adh_short_C2"/>
    <property type="match status" value="1"/>
</dbReference>
<evidence type="ECO:0000256" key="3">
    <source>
        <dbReference type="SAM" id="MobiDB-lite"/>
    </source>
</evidence>
<dbReference type="EMBL" id="JAOCDZ010000024">
    <property type="protein sequence ID" value="MDH0739316.1"/>
    <property type="molecule type" value="Genomic_DNA"/>
</dbReference>
<reference evidence="4" key="1">
    <citation type="submission" date="2022-09" db="EMBL/GenBank/DDBJ databases">
        <title>Intensive care unit water sources are persistently colonized with multi-drug resistant bacteria and are the site of extensive horizontal gene transfer of antibiotic resistance genes.</title>
        <authorList>
            <person name="Diorio-Toth L."/>
        </authorList>
    </citation>
    <scope>NUCLEOTIDE SEQUENCE</scope>
    <source>
        <strain evidence="4">GD03843</strain>
    </source>
</reference>
<accession>A0AA42S788</accession>
<evidence type="ECO:0000256" key="1">
    <source>
        <dbReference type="ARBA" id="ARBA00006484"/>
    </source>
</evidence>
<dbReference type="PANTHER" id="PTHR42760:SF78">
    <property type="entry name" value="3-OXOACYL-[ACYL-CARRIER-PROTEIN] REDUCTASE [NADH]"/>
    <property type="match status" value="1"/>
</dbReference>
<dbReference type="Pfam" id="PF00106">
    <property type="entry name" value="adh_short"/>
    <property type="match status" value="1"/>
</dbReference>
<comment type="similarity">
    <text evidence="1 2">Belongs to the short-chain dehydrogenases/reductases (SDR) family.</text>
</comment>
<dbReference type="Proteomes" id="UP001161094">
    <property type="component" value="Unassembled WGS sequence"/>
</dbReference>
<dbReference type="Gene3D" id="3.40.50.720">
    <property type="entry name" value="NAD(P)-binding Rossmann-like Domain"/>
    <property type="match status" value="1"/>
</dbReference>
<protein>
    <submittedName>
        <fullName evidence="4">SDR family oxidoreductase</fullName>
    </submittedName>
</protein>
<comment type="caution">
    <text evidence="4">The sequence shown here is derived from an EMBL/GenBank/DDBJ whole genome shotgun (WGS) entry which is preliminary data.</text>
</comment>
<feature type="region of interest" description="Disordered" evidence="3">
    <location>
        <begin position="322"/>
        <end position="347"/>
    </location>
</feature>
<gene>
    <name evidence="4" type="ORF">N5D93_26135</name>
</gene>
<dbReference type="PANTHER" id="PTHR42760">
    <property type="entry name" value="SHORT-CHAIN DEHYDROGENASES/REDUCTASES FAMILY MEMBER"/>
    <property type="match status" value="1"/>
</dbReference>
<dbReference type="AlphaFoldDB" id="A0AA42S788"/>
<dbReference type="GO" id="GO:0016616">
    <property type="term" value="F:oxidoreductase activity, acting on the CH-OH group of donors, NAD or NADP as acceptor"/>
    <property type="evidence" value="ECO:0007669"/>
    <property type="project" value="TreeGrafter"/>
</dbReference>
<proteinExistence type="inferred from homology"/>
<evidence type="ECO:0000313" key="5">
    <source>
        <dbReference type="Proteomes" id="UP001161094"/>
    </source>
</evidence>
<dbReference type="PRINTS" id="PR00080">
    <property type="entry name" value="SDRFAMILY"/>
</dbReference>
<dbReference type="CDD" id="cd05233">
    <property type="entry name" value="SDR_c"/>
    <property type="match status" value="1"/>
</dbReference>